<dbReference type="Gene3D" id="2.40.50.100">
    <property type="match status" value="1"/>
</dbReference>
<keyword evidence="10" id="KW-1185">Reference proteome</keyword>
<dbReference type="InterPro" id="IPR027417">
    <property type="entry name" value="P-loop_NTPase"/>
</dbReference>
<dbReference type="KEGG" id="scs:Sta7437_1221"/>
<dbReference type="PRINTS" id="PR01490">
    <property type="entry name" value="RTXTOXIND"/>
</dbReference>
<proteinExistence type="inferred from homology"/>
<dbReference type="InterPro" id="IPR050739">
    <property type="entry name" value="MFP"/>
</dbReference>
<comment type="subcellular location">
    <subcellularLocation>
        <location evidence="1">Membrane</location>
        <topology evidence="1">Single-pass membrane protein</topology>
    </subcellularLocation>
</comment>
<dbReference type="eggNOG" id="COG1672">
    <property type="taxonomic scope" value="Bacteria"/>
</dbReference>
<sequence length="927" mass="104265">MFSEAETHWELLRLYADINLARQNQNNQPPLTPLEKTCLRGLLCNYSPEQIASLLNGEPYALIINLTWKLHRCIQIMTGRTPKEVESYRDIPEWLEAAGYKICQSRQDWENAPDASIFYGRSQEQQILKQWIIQEQCRLVTIVGTVGIGKTFLTAKVAKEIQQEFDFVIWRSLRCYLSFEQLLAELIQLFSAEEVTNFQPDIYSNISQLIKYLRTARCLIILDDWQLILETPEEYQHYQILLKTIAEVPHQSCLVINSSEKPTDIALLSGDWVHCLNLQGLGKPAREILKDKGLLDEHLWDKIITLYRGNPRKLKLVASTIKDVFAGSVIEFFDQETYLEVIVDDVSKNLLDRQFQRLSELEQQIMKILARHTQPMTREQLQQELQLKVYTSEITKALESLLRRSLVEIIRNNGQQLFTLEPIVMKYVTRECLATEQKTNLVKVIPSLQTKPLPQLDPQSSVVIVNPQQQQSNLVLAKPNILPVVQENDFLPPISLWTRLSGLFLAGTVGIAIALAAVTPYKVTVQAQANIRPAGELRLVEAETEGSVVDIRAKENQTVKKGDIIAIIDNSSLETRKSQLTSNIVQANLQLKQIQAQINSQNHRISAETDRLNRTISSAEAQLSRRLREYQDRLITTSAEVTESQANLKSVQAALNAAISKRNRYQIVAHAGALSKNQLEEAQVAVEQQEQAVQAAKARLQSVQTALNPSNAEVAIAQENIAQEKAIGQSNLANLQREKEALIQQQIEIQQQRSRDQHELKQINKNLDQTAIKAIADGILFQLNLRNTGQRVVSGEEIAQIAPSNTPLVVKASVNAQNISQVKPGQLAQLRVSACPYPDYGIIKGVVSKLSPDTINTAVTSATAQTKIQSGETAFYQVTIEPESLVLGHGNNQCSLQLGMEGRVDIIANEETVLKFLLRKARLLTDL</sequence>
<evidence type="ECO:0000256" key="5">
    <source>
        <dbReference type="ARBA" id="ARBA00023136"/>
    </source>
</evidence>
<dbReference type="GO" id="GO:0016020">
    <property type="term" value="C:membrane"/>
    <property type="evidence" value="ECO:0007669"/>
    <property type="project" value="UniProtKB-SubCell"/>
</dbReference>
<dbReference type="Pfam" id="PF00931">
    <property type="entry name" value="NB-ARC"/>
    <property type="match status" value="1"/>
</dbReference>
<dbReference type="Gene3D" id="3.40.50.300">
    <property type="entry name" value="P-loop containing nucleotide triphosphate hydrolases"/>
    <property type="match status" value="1"/>
</dbReference>
<keyword evidence="6" id="KW-0175">Coiled coil</keyword>
<dbReference type="PATRIC" id="fig|111780.3.peg.1271"/>
<dbReference type="InterPro" id="IPR002182">
    <property type="entry name" value="NB-ARC"/>
</dbReference>
<feature type="domain" description="NB-ARC" evidence="7">
    <location>
        <begin position="128"/>
        <end position="225"/>
    </location>
</feature>
<feature type="domain" description="AprE-like beta-barrel" evidence="8">
    <location>
        <begin position="808"/>
        <end position="907"/>
    </location>
</feature>
<dbReference type="Proteomes" id="UP000010473">
    <property type="component" value="Chromosome"/>
</dbReference>
<evidence type="ECO:0000259" key="7">
    <source>
        <dbReference type="Pfam" id="PF00931"/>
    </source>
</evidence>
<dbReference type="OrthoDB" id="424142at2"/>
<dbReference type="Gene3D" id="2.40.30.170">
    <property type="match status" value="1"/>
</dbReference>
<protein>
    <submittedName>
        <fullName evidence="9">Biotin/lipoyl attachment domain-containing protein</fullName>
    </submittedName>
</protein>
<evidence type="ECO:0000259" key="8">
    <source>
        <dbReference type="Pfam" id="PF26002"/>
    </source>
</evidence>
<dbReference type="SUPFAM" id="SSF52540">
    <property type="entry name" value="P-loop containing nucleoside triphosphate hydrolases"/>
    <property type="match status" value="1"/>
</dbReference>
<organism evidence="9 10">
    <name type="scientific">Stanieria cyanosphaera (strain ATCC 29371 / PCC 7437)</name>
    <dbReference type="NCBI Taxonomy" id="111780"/>
    <lineage>
        <taxon>Bacteria</taxon>
        <taxon>Bacillati</taxon>
        <taxon>Cyanobacteriota</taxon>
        <taxon>Cyanophyceae</taxon>
        <taxon>Pleurocapsales</taxon>
        <taxon>Dermocarpellaceae</taxon>
        <taxon>Stanieria</taxon>
    </lineage>
</organism>
<dbReference type="AlphaFoldDB" id="K9XRW0"/>
<feature type="coiled-coil region" evidence="6">
    <location>
        <begin position="679"/>
        <end position="755"/>
    </location>
</feature>
<evidence type="ECO:0000256" key="1">
    <source>
        <dbReference type="ARBA" id="ARBA00004167"/>
    </source>
</evidence>
<dbReference type="Gene3D" id="1.10.287.470">
    <property type="entry name" value="Helix hairpin bin"/>
    <property type="match status" value="1"/>
</dbReference>
<reference evidence="10" key="1">
    <citation type="journal article" date="2013" name="Proc. Natl. Acad. Sci. U.S.A.">
        <title>Improving the coverage of the cyanobacterial phylum using diversity-driven genome sequencing.</title>
        <authorList>
            <person name="Shih P.M."/>
            <person name="Wu D."/>
            <person name="Latifi A."/>
            <person name="Axen S.D."/>
            <person name="Fewer D.P."/>
            <person name="Talla E."/>
            <person name="Calteau A."/>
            <person name="Cai F."/>
            <person name="Tandeau de Marsac N."/>
            <person name="Rippka R."/>
            <person name="Herdman M."/>
            <person name="Sivonen K."/>
            <person name="Coursin T."/>
            <person name="Laurent T."/>
            <person name="Goodwin L."/>
            <person name="Nolan M."/>
            <person name="Davenport K.W."/>
            <person name="Han C.S."/>
            <person name="Rubin E.M."/>
            <person name="Eisen J.A."/>
            <person name="Woyke T."/>
            <person name="Gugger M."/>
            <person name="Kerfeld C.A."/>
        </authorList>
    </citation>
    <scope>NUCLEOTIDE SEQUENCE [LARGE SCALE GENOMIC DNA]</scope>
    <source>
        <strain evidence="10">ATCC 29371 / PCC 7437</strain>
    </source>
</reference>
<dbReference type="HOGENOM" id="CLU_315190_0_0_3"/>
<name>K9XRW0_STAC7</name>
<keyword evidence="5" id="KW-0472">Membrane</keyword>
<evidence type="ECO:0000313" key="10">
    <source>
        <dbReference type="Proteomes" id="UP000010473"/>
    </source>
</evidence>
<feature type="coiled-coil region" evidence="6">
    <location>
        <begin position="570"/>
        <end position="611"/>
    </location>
</feature>
<evidence type="ECO:0000313" key="9">
    <source>
        <dbReference type="EMBL" id="AFZ34791.1"/>
    </source>
</evidence>
<evidence type="ECO:0000256" key="2">
    <source>
        <dbReference type="ARBA" id="ARBA00009477"/>
    </source>
</evidence>
<evidence type="ECO:0000256" key="4">
    <source>
        <dbReference type="ARBA" id="ARBA00022989"/>
    </source>
</evidence>
<dbReference type="RefSeq" id="WP_015192464.1">
    <property type="nucleotide sequence ID" value="NC_019748.1"/>
</dbReference>
<gene>
    <name evidence="9" type="ordered locus">Sta7437_1221</name>
</gene>
<evidence type="ECO:0000256" key="6">
    <source>
        <dbReference type="SAM" id="Coils"/>
    </source>
</evidence>
<keyword evidence="3" id="KW-0812">Transmembrane</keyword>
<dbReference type="Pfam" id="PF26002">
    <property type="entry name" value="Beta-barrel_AprE"/>
    <property type="match status" value="1"/>
</dbReference>
<dbReference type="EMBL" id="CP003653">
    <property type="protein sequence ID" value="AFZ34791.1"/>
    <property type="molecule type" value="Genomic_DNA"/>
</dbReference>
<dbReference type="InterPro" id="IPR058982">
    <property type="entry name" value="Beta-barrel_AprE"/>
</dbReference>
<dbReference type="eggNOG" id="COG0845">
    <property type="taxonomic scope" value="Bacteria"/>
</dbReference>
<keyword evidence="4" id="KW-1133">Transmembrane helix</keyword>
<dbReference type="GO" id="GO:0043531">
    <property type="term" value="F:ADP binding"/>
    <property type="evidence" value="ECO:0007669"/>
    <property type="project" value="InterPro"/>
</dbReference>
<accession>K9XRW0</accession>
<dbReference type="PANTHER" id="PTHR30386">
    <property type="entry name" value="MEMBRANE FUSION SUBUNIT OF EMRAB-TOLC MULTIDRUG EFFLUX PUMP"/>
    <property type="match status" value="1"/>
</dbReference>
<dbReference type="STRING" id="111780.Sta7437_1221"/>
<evidence type="ECO:0000256" key="3">
    <source>
        <dbReference type="ARBA" id="ARBA00022692"/>
    </source>
</evidence>
<dbReference type="PANTHER" id="PTHR30386:SF26">
    <property type="entry name" value="TRANSPORT PROTEIN COMB"/>
    <property type="match status" value="1"/>
</dbReference>
<comment type="similarity">
    <text evidence="2">Belongs to the membrane fusion protein (MFP) (TC 8.A.1) family.</text>
</comment>